<evidence type="ECO:0000256" key="1">
    <source>
        <dbReference type="ARBA" id="ARBA00004651"/>
    </source>
</evidence>
<evidence type="ECO:0000256" key="11">
    <source>
        <dbReference type="SAM" id="Phobius"/>
    </source>
</evidence>
<evidence type="ECO:0000256" key="3">
    <source>
        <dbReference type="ARBA" id="ARBA00022692"/>
    </source>
</evidence>
<keyword evidence="9 10" id="KW-0807">Transducer</keyword>
<dbReference type="OrthoDB" id="5975661at2759"/>
<dbReference type="KEGG" id="bbel:109467316"/>
<evidence type="ECO:0000256" key="8">
    <source>
        <dbReference type="ARBA" id="ARBA00023180"/>
    </source>
</evidence>
<protein>
    <submittedName>
        <fullName evidence="14">Alpha-2C adrenergic receptor-like</fullName>
    </submittedName>
</protein>
<feature type="domain" description="G-protein coupled receptors family 1 profile" evidence="12">
    <location>
        <begin position="57"/>
        <end position="504"/>
    </location>
</feature>
<dbReference type="PROSITE" id="PS50262">
    <property type="entry name" value="G_PROTEIN_RECEP_F1_2"/>
    <property type="match status" value="1"/>
</dbReference>
<keyword evidence="4 11" id="KW-1133">Transmembrane helix</keyword>
<comment type="similarity">
    <text evidence="10">Belongs to the G-protein coupled receptor 1 family.</text>
</comment>
<dbReference type="Pfam" id="PF00001">
    <property type="entry name" value="7tm_1"/>
    <property type="match status" value="1"/>
</dbReference>
<evidence type="ECO:0000256" key="4">
    <source>
        <dbReference type="ARBA" id="ARBA00022989"/>
    </source>
</evidence>
<feature type="transmembrane region" description="Helical" evidence="11">
    <location>
        <begin position="38"/>
        <end position="65"/>
    </location>
</feature>
<sequence length="527" mass="58627">MEDFNVTFENFTDSEMVNGTASVANGTSDEIPPPYTSAATAAIAVCGGAVTLFIVLGNTLVCVVIVGTKAMKGVQNLFLVSLACSDVTVGTLVMPFKLANELMGYWYFGQTWCDIYLALDVFACTASIFNLCAISIDRYWAITKPIKYLSMRTRRRVGIMIAIVWLSSALVCLPPLFGWKSGEVPTDKQTSDEAPGCQLNSSPGYVVFSSVSSFWIPLVVLMFVYTSIIRAIRKRFKTRNKNAVGCHGAPSVTQADGTGSGPSNVLKRHHMTDSEFEFEDSMTSNPNKVCFSSDLSDTLSHQDKALPILEPLKPLYEPRKSNAFLPRGPYFDGKMVVLPVMTRPATDKVMVTNSSRPIGSIAEAWLPEVEEVTPVKPMGNPDHQPVNQEARLEPAPETSRVKSAIFSALRSREATLESEEQKLDKSSRMHRRKAREKLRAAQLKERKSLSIIFCVVAIFIFCWLPFFVCYLVVTLCETCWVPPPFFMFVEWLGYGNSALNPVIYALFNKDFRDGIKMLFRRSNHVVP</sequence>
<keyword evidence="5 10" id="KW-0297">G-protein coupled receptor</keyword>
<evidence type="ECO:0000256" key="5">
    <source>
        <dbReference type="ARBA" id="ARBA00023040"/>
    </source>
</evidence>
<dbReference type="PANTHER" id="PTHR24248:SF174">
    <property type="entry name" value="TYRAMINE_OCTOPAMINE RECEPTOR"/>
    <property type="match status" value="1"/>
</dbReference>
<keyword evidence="2" id="KW-1003">Cell membrane</keyword>
<proteinExistence type="inferred from homology"/>
<evidence type="ECO:0000259" key="12">
    <source>
        <dbReference type="PROSITE" id="PS50262"/>
    </source>
</evidence>
<evidence type="ECO:0000256" key="7">
    <source>
        <dbReference type="ARBA" id="ARBA00023170"/>
    </source>
</evidence>
<dbReference type="GeneID" id="109467316"/>
<feature type="transmembrane region" description="Helical" evidence="11">
    <location>
        <begin position="214"/>
        <end position="232"/>
    </location>
</feature>
<evidence type="ECO:0000256" key="6">
    <source>
        <dbReference type="ARBA" id="ARBA00023136"/>
    </source>
</evidence>
<accession>A0A6P4Y8M8</accession>
<dbReference type="RefSeq" id="XP_019620818.1">
    <property type="nucleotide sequence ID" value="XM_019765259.1"/>
</dbReference>
<dbReference type="InterPro" id="IPR017452">
    <property type="entry name" value="GPCR_Rhodpsn_7TM"/>
</dbReference>
<evidence type="ECO:0000256" key="2">
    <source>
        <dbReference type="ARBA" id="ARBA00022475"/>
    </source>
</evidence>
<feature type="transmembrane region" description="Helical" evidence="11">
    <location>
        <begin position="485"/>
        <end position="507"/>
    </location>
</feature>
<keyword evidence="3 10" id="KW-0812">Transmembrane</keyword>
<evidence type="ECO:0000256" key="10">
    <source>
        <dbReference type="RuleBase" id="RU000688"/>
    </source>
</evidence>
<reference evidence="14" key="1">
    <citation type="submission" date="2025-08" db="UniProtKB">
        <authorList>
            <consortium name="RefSeq"/>
        </authorList>
    </citation>
    <scope>IDENTIFICATION</scope>
    <source>
        <tissue evidence="14">Gonad</tissue>
    </source>
</reference>
<feature type="transmembrane region" description="Helical" evidence="11">
    <location>
        <begin position="157"/>
        <end position="177"/>
    </location>
</feature>
<keyword evidence="8" id="KW-0325">Glycoprotein</keyword>
<dbReference type="PROSITE" id="PS00237">
    <property type="entry name" value="G_PROTEIN_RECEP_F1_1"/>
    <property type="match status" value="1"/>
</dbReference>
<feature type="transmembrane region" description="Helical" evidence="11">
    <location>
        <begin position="449"/>
        <end position="473"/>
    </location>
</feature>
<feature type="transmembrane region" description="Helical" evidence="11">
    <location>
        <begin position="116"/>
        <end position="136"/>
    </location>
</feature>
<keyword evidence="7 10" id="KW-0675">Receptor</keyword>
<keyword evidence="6 11" id="KW-0472">Membrane</keyword>
<dbReference type="PANTHER" id="PTHR24248">
    <property type="entry name" value="ADRENERGIC RECEPTOR-RELATED G-PROTEIN COUPLED RECEPTOR"/>
    <property type="match status" value="1"/>
</dbReference>
<evidence type="ECO:0000256" key="9">
    <source>
        <dbReference type="ARBA" id="ARBA00023224"/>
    </source>
</evidence>
<dbReference type="SUPFAM" id="SSF81321">
    <property type="entry name" value="Family A G protein-coupled receptor-like"/>
    <property type="match status" value="1"/>
</dbReference>
<evidence type="ECO:0000313" key="14">
    <source>
        <dbReference type="RefSeq" id="XP_019620818.1"/>
    </source>
</evidence>
<name>A0A6P4Y8M8_BRABE</name>
<dbReference type="Gene3D" id="1.20.1070.10">
    <property type="entry name" value="Rhodopsin 7-helix transmembrane proteins"/>
    <property type="match status" value="2"/>
</dbReference>
<comment type="subcellular location">
    <subcellularLocation>
        <location evidence="1">Cell membrane</location>
        <topology evidence="1">Multi-pass membrane protein</topology>
    </subcellularLocation>
</comment>
<organism evidence="13 14">
    <name type="scientific">Branchiostoma belcheri</name>
    <name type="common">Amphioxus</name>
    <dbReference type="NCBI Taxonomy" id="7741"/>
    <lineage>
        <taxon>Eukaryota</taxon>
        <taxon>Metazoa</taxon>
        <taxon>Chordata</taxon>
        <taxon>Cephalochordata</taxon>
        <taxon>Leptocardii</taxon>
        <taxon>Amphioxiformes</taxon>
        <taxon>Branchiostomatidae</taxon>
        <taxon>Branchiostoma</taxon>
    </lineage>
</organism>
<gene>
    <name evidence="14" type="primary">LOC109467316</name>
</gene>
<dbReference type="InterPro" id="IPR000276">
    <property type="entry name" value="GPCR_Rhodpsn"/>
</dbReference>
<dbReference type="AlphaFoldDB" id="A0A6P4Y8M8"/>
<dbReference type="GO" id="GO:0005886">
    <property type="term" value="C:plasma membrane"/>
    <property type="evidence" value="ECO:0007669"/>
    <property type="project" value="UniProtKB-SubCell"/>
</dbReference>
<dbReference type="Proteomes" id="UP000515135">
    <property type="component" value="Unplaced"/>
</dbReference>
<dbReference type="GO" id="GO:0004930">
    <property type="term" value="F:G protein-coupled receptor activity"/>
    <property type="evidence" value="ECO:0007669"/>
    <property type="project" value="UniProtKB-KW"/>
</dbReference>
<dbReference type="SMART" id="SM01381">
    <property type="entry name" value="7TM_GPCR_Srsx"/>
    <property type="match status" value="1"/>
</dbReference>
<feature type="transmembrane region" description="Helical" evidence="11">
    <location>
        <begin position="77"/>
        <end position="96"/>
    </location>
</feature>
<evidence type="ECO:0000313" key="13">
    <source>
        <dbReference type="Proteomes" id="UP000515135"/>
    </source>
</evidence>
<dbReference type="PRINTS" id="PR00237">
    <property type="entry name" value="GPCRRHODOPSN"/>
</dbReference>
<keyword evidence="13" id="KW-1185">Reference proteome</keyword>